<dbReference type="InterPro" id="IPR036322">
    <property type="entry name" value="WD40_repeat_dom_sf"/>
</dbReference>
<evidence type="ECO:0000256" key="8">
    <source>
        <dbReference type="SAM" id="Coils"/>
    </source>
</evidence>
<evidence type="ECO:0000256" key="1">
    <source>
        <dbReference type="ARBA" id="ARBA00004201"/>
    </source>
</evidence>
<dbReference type="PANTHER" id="PTHR15598">
    <property type="entry name" value="ENHANCER OF MRNA-DECAPPING PROTEIN 4"/>
    <property type="match status" value="1"/>
</dbReference>
<evidence type="ECO:0000313" key="12">
    <source>
        <dbReference type="Proteomes" id="UP001205105"/>
    </source>
</evidence>
<dbReference type="InterPro" id="IPR049404">
    <property type="entry name" value="EDC4_C"/>
</dbReference>
<dbReference type="SMART" id="SM00320">
    <property type="entry name" value="WD40"/>
    <property type="match status" value="3"/>
</dbReference>
<feature type="compositionally biased region" description="Low complexity" evidence="9">
    <location>
        <begin position="647"/>
        <end position="677"/>
    </location>
</feature>
<evidence type="ECO:0000256" key="9">
    <source>
        <dbReference type="SAM" id="MobiDB-lite"/>
    </source>
</evidence>
<dbReference type="PROSITE" id="PS50294">
    <property type="entry name" value="WD_REPEATS_REGION"/>
    <property type="match status" value="1"/>
</dbReference>
<evidence type="ECO:0000313" key="11">
    <source>
        <dbReference type="EMBL" id="KAI7841004.1"/>
    </source>
</evidence>
<keyword evidence="5" id="KW-0677">Repeat</keyword>
<feature type="repeat" description="WD" evidence="7">
    <location>
        <begin position="287"/>
        <end position="321"/>
    </location>
</feature>
<evidence type="ECO:0000256" key="2">
    <source>
        <dbReference type="ARBA" id="ARBA00009639"/>
    </source>
</evidence>
<protein>
    <recommendedName>
        <fullName evidence="10">Enhancer of mRNA-decapping protein 4 C-terminal domain-containing protein</fullName>
    </recommendedName>
</protein>
<keyword evidence="3" id="KW-0963">Cytoplasm</keyword>
<dbReference type="PROSITE" id="PS50082">
    <property type="entry name" value="WD_REPEATS_2"/>
    <property type="match status" value="1"/>
</dbReference>
<accession>A0AAD5DVA2</accession>
<reference evidence="11" key="1">
    <citation type="submission" date="2020-11" db="EMBL/GenBank/DDBJ databases">
        <title>Chlorella ohadii genome sequencing and assembly.</title>
        <authorList>
            <person name="Murik O."/>
            <person name="Treves H."/>
            <person name="Kedem I."/>
            <person name="Shotland Y."/>
            <person name="Kaplan A."/>
        </authorList>
    </citation>
    <scope>NUCLEOTIDE SEQUENCE</scope>
    <source>
        <strain evidence="11">1</strain>
    </source>
</reference>
<dbReference type="InterPro" id="IPR044938">
    <property type="entry name" value="EDC4_C_sf"/>
</dbReference>
<dbReference type="Gene3D" id="1.10.220.100">
    <property type="entry name" value="conserved c-terminal region of ge- 1"/>
    <property type="match status" value="1"/>
</dbReference>
<dbReference type="InterPro" id="IPR001680">
    <property type="entry name" value="WD40_rpt"/>
</dbReference>
<organism evidence="11 12">
    <name type="scientific">Chlorella ohadii</name>
    <dbReference type="NCBI Taxonomy" id="2649997"/>
    <lineage>
        <taxon>Eukaryota</taxon>
        <taxon>Viridiplantae</taxon>
        <taxon>Chlorophyta</taxon>
        <taxon>core chlorophytes</taxon>
        <taxon>Trebouxiophyceae</taxon>
        <taxon>Chlorellales</taxon>
        <taxon>Chlorellaceae</taxon>
        <taxon>Chlorella clade</taxon>
        <taxon>Chlorella</taxon>
    </lineage>
</organism>
<gene>
    <name evidence="11" type="ORF">COHA_005232</name>
</gene>
<feature type="domain" description="Enhancer of mRNA-decapping protein 4 C-terminal" evidence="10">
    <location>
        <begin position="992"/>
        <end position="1094"/>
    </location>
</feature>
<proteinExistence type="inferred from homology"/>
<feature type="compositionally biased region" description="Low complexity" evidence="9">
    <location>
        <begin position="548"/>
        <end position="579"/>
    </location>
</feature>
<dbReference type="GO" id="GO:0000932">
    <property type="term" value="C:P-body"/>
    <property type="evidence" value="ECO:0007669"/>
    <property type="project" value="UniProtKB-SubCell"/>
</dbReference>
<dbReference type="Proteomes" id="UP001205105">
    <property type="component" value="Unassembled WGS sequence"/>
</dbReference>
<dbReference type="PANTHER" id="PTHR15598:SF5">
    <property type="entry name" value="ENHANCER OF MRNA-DECAPPING PROTEIN 4"/>
    <property type="match status" value="1"/>
</dbReference>
<evidence type="ECO:0000256" key="5">
    <source>
        <dbReference type="ARBA" id="ARBA00022737"/>
    </source>
</evidence>
<dbReference type="EMBL" id="JADXDR010000068">
    <property type="protein sequence ID" value="KAI7841004.1"/>
    <property type="molecule type" value="Genomic_DNA"/>
</dbReference>
<evidence type="ECO:0000256" key="6">
    <source>
        <dbReference type="ARBA" id="ARBA00023054"/>
    </source>
</evidence>
<evidence type="ECO:0000256" key="4">
    <source>
        <dbReference type="ARBA" id="ARBA00022574"/>
    </source>
</evidence>
<dbReference type="Pfam" id="PF21289">
    <property type="entry name" value="EDC4_C"/>
    <property type="match status" value="1"/>
</dbReference>
<evidence type="ECO:0000256" key="7">
    <source>
        <dbReference type="PROSITE-ProRule" id="PRU00221"/>
    </source>
</evidence>
<dbReference type="GO" id="GO:0031087">
    <property type="term" value="P:deadenylation-independent decapping of nuclear-transcribed mRNA"/>
    <property type="evidence" value="ECO:0007669"/>
    <property type="project" value="InterPro"/>
</dbReference>
<dbReference type="Gene3D" id="2.130.10.10">
    <property type="entry name" value="YVTN repeat-like/Quinoprotein amine dehydrogenase"/>
    <property type="match status" value="1"/>
</dbReference>
<feature type="region of interest" description="Disordered" evidence="9">
    <location>
        <begin position="646"/>
        <end position="678"/>
    </location>
</feature>
<sequence length="1120" mass="114966">MSVPGAGLLALLRKRSEPEAGLLGQAAAAAAGAPAAASPAAAGTPAGQHLHQSRYEARSAAVHALEHAVAAGTVGEAARPLAQGRRIPPGPAYTYDVDVHVPYEAQPQLPVTPVTLITTDYGLHHYRQNAISAAYICYGLKQGHVRVLARSSAVRALLKGHTKPLTDLQFAGGSGAGQAGGEGGALLASGGQDGQLYVWHLRLDEEGEAIHESQKLHASFVKEGGASAGDVFLSWHTPSKRVLAVGAGGRVLLVAVPLEGMEQLEFDLDDESTPDATVLPEWKGEAVTCLSFSPDGQLLAAGGAAGSVRVWQLQQAVETAPSTSPVLVAAHSSTVPAATNGAAVGAVRWLPTPGGWVLLTGNRNNASLQLWHTAGDAAAAPLEWTPLQTLRFEGKDGQAEFYNQLDVVPVQQLVVLADTARKAVYTLHYSGTGEQLAFDYVARFGVAVPILSFTALWSPGAADGESSGGEAPVVELHCVQTTAIQQYSLDPALCSEGSSAELDEAEEPALARRSSLLERRGNDFRLPIQAQPSSAVPMPSEELATGTPRGATPPAAPAAEQLPVPASEEAVAAAEAAAAPHLEASIDETGASGEVTPEECPSPPPTPTEQQRMAAEAAALAAAEAAASAAVVPPAPRLLTPSDLLQSTEASSTATTSRSSPSSAAESGSRAAAAGAAVPQPPVRILQRPEVVLPAAAAAEDEEQLAAAPPSPAAAARDGSAAAAAAGGAVDEAVAAAVLDQMGGVHKRFVGHVSLMYRELLKAMKAELSLQAAAQQQATAQLLAQALEAQKQQIEAERAAVLAEERGNIERLLTAISGTLNRDLPARLQETVRGELSSVADNLAASVAPAVQAALAASLPKELSSAVKAGLDKQLAPAVAASLSGKPLQEAFRSAFAKQLVPAFEAATQAMFQQIQSAFAAGFEEHLQATRSSLAEPAKLASQLAASLSSAQSLASSLSQGQQQLLRAQSIGGAPSGALSPAAQVDVRGELSSLLRSHQYEQAFSRALGLQDVATVGWLCTQADAAAVLSRDPCPLSQMVLLSLVQQLSADLTTSLAAKLAWIREAALQLNPKDPVLARHLRPVLEGVHTALAAAAARAVGPDAASCRLALHVVHSQMTS</sequence>
<dbReference type="InterPro" id="IPR045152">
    <property type="entry name" value="EDC4-like"/>
</dbReference>
<feature type="coiled-coil region" evidence="8">
    <location>
        <begin position="770"/>
        <end position="804"/>
    </location>
</feature>
<comment type="subcellular location">
    <subcellularLocation>
        <location evidence="1">Cytoplasm</location>
        <location evidence="1">P-body</location>
    </subcellularLocation>
</comment>
<keyword evidence="6 8" id="KW-0175">Coiled coil</keyword>
<dbReference type="InterPro" id="IPR015943">
    <property type="entry name" value="WD40/YVTN_repeat-like_dom_sf"/>
</dbReference>
<comment type="caution">
    <text evidence="11">The sequence shown here is derived from an EMBL/GenBank/DDBJ whole genome shotgun (WGS) entry which is preliminary data.</text>
</comment>
<comment type="similarity">
    <text evidence="2">Belongs to the WD repeat EDC4 family.</text>
</comment>
<dbReference type="FunFam" id="1.10.220.100:FF:000001">
    <property type="entry name" value="Enhancer of mRNA-decapping protein 4"/>
    <property type="match status" value="1"/>
</dbReference>
<feature type="region of interest" description="Disordered" evidence="9">
    <location>
        <begin position="522"/>
        <end position="579"/>
    </location>
</feature>
<evidence type="ECO:0000256" key="3">
    <source>
        <dbReference type="ARBA" id="ARBA00022490"/>
    </source>
</evidence>
<evidence type="ECO:0000259" key="10">
    <source>
        <dbReference type="Pfam" id="PF21289"/>
    </source>
</evidence>
<dbReference type="Pfam" id="PF00400">
    <property type="entry name" value="WD40"/>
    <property type="match status" value="2"/>
</dbReference>
<keyword evidence="12" id="KW-1185">Reference proteome</keyword>
<dbReference type="AlphaFoldDB" id="A0AAD5DVA2"/>
<name>A0AAD5DVA2_9CHLO</name>
<feature type="region of interest" description="Disordered" evidence="9">
    <location>
        <begin position="591"/>
        <end position="619"/>
    </location>
</feature>
<keyword evidence="4 7" id="KW-0853">WD repeat</keyword>
<dbReference type="SUPFAM" id="SSF50978">
    <property type="entry name" value="WD40 repeat-like"/>
    <property type="match status" value="1"/>
</dbReference>